<feature type="transmembrane region" description="Helical" evidence="1">
    <location>
        <begin position="35"/>
        <end position="55"/>
    </location>
</feature>
<evidence type="ECO:0000313" key="2">
    <source>
        <dbReference type="EMBL" id="QQP42412.1"/>
    </source>
</evidence>
<sequence length="102" mass="11407">SDDHGSSFFLLSRMNLLMTTSSPTFLLSYFRFNSALLTFVLGPWMGFTLFGCLAAYEKEMVFECRILLAQIMLCGLYVLTSLLLLSVGEGAKSLCVGTWWIV</sequence>
<dbReference type="OrthoDB" id="10504657at2759"/>
<reference evidence="3" key="1">
    <citation type="submission" date="2021-01" db="EMBL/GenBank/DDBJ databases">
        <title>Caligus Genome Assembly.</title>
        <authorList>
            <person name="Gallardo-Escarate C."/>
        </authorList>
    </citation>
    <scope>NUCLEOTIDE SEQUENCE [LARGE SCALE GENOMIC DNA]</scope>
</reference>
<feature type="non-terminal residue" evidence="2">
    <location>
        <position position="1"/>
    </location>
</feature>
<dbReference type="EMBL" id="CP045900">
    <property type="protein sequence ID" value="QQP42412.1"/>
    <property type="molecule type" value="Genomic_DNA"/>
</dbReference>
<gene>
    <name evidence="2" type="ORF">FKW44_017066</name>
</gene>
<dbReference type="AlphaFoldDB" id="A0A7T8H312"/>
<proteinExistence type="predicted"/>
<feature type="transmembrane region" description="Helical" evidence="1">
    <location>
        <begin position="67"/>
        <end position="87"/>
    </location>
</feature>
<accession>A0A7T8H312</accession>
<dbReference type="Proteomes" id="UP000595437">
    <property type="component" value="Chromosome 11"/>
</dbReference>
<keyword evidence="1" id="KW-1133">Transmembrane helix</keyword>
<keyword evidence="1" id="KW-0472">Membrane</keyword>
<evidence type="ECO:0000313" key="3">
    <source>
        <dbReference type="Proteomes" id="UP000595437"/>
    </source>
</evidence>
<feature type="non-terminal residue" evidence="2">
    <location>
        <position position="102"/>
    </location>
</feature>
<keyword evidence="3" id="KW-1185">Reference proteome</keyword>
<keyword evidence="1" id="KW-0812">Transmembrane</keyword>
<protein>
    <submittedName>
        <fullName evidence="2">Uncharacterized protein</fullName>
    </submittedName>
</protein>
<organism evidence="2 3">
    <name type="scientific">Caligus rogercresseyi</name>
    <name type="common">Sea louse</name>
    <dbReference type="NCBI Taxonomy" id="217165"/>
    <lineage>
        <taxon>Eukaryota</taxon>
        <taxon>Metazoa</taxon>
        <taxon>Ecdysozoa</taxon>
        <taxon>Arthropoda</taxon>
        <taxon>Crustacea</taxon>
        <taxon>Multicrustacea</taxon>
        <taxon>Hexanauplia</taxon>
        <taxon>Copepoda</taxon>
        <taxon>Siphonostomatoida</taxon>
        <taxon>Caligidae</taxon>
        <taxon>Caligus</taxon>
    </lineage>
</organism>
<name>A0A7T8H312_CALRO</name>
<evidence type="ECO:0000256" key="1">
    <source>
        <dbReference type="SAM" id="Phobius"/>
    </source>
</evidence>